<proteinExistence type="predicted"/>
<dbReference type="KEGG" id="mint:C7M51_01577"/>
<dbReference type="Proteomes" id="UP000464053">
    <property type="component" value="Chromosome"/>
</dbReference>
<gene>
    <name evidence="1" type="ORF">C7M51_01577</name>
</gene>
<protein>
    <submittedName>
        <fullName evidence="1">Uncharacterized protein</fullName>
    </submittedName>
</protein>
<accession>A0A6P1PYR0</accession>
<sequence length="76" mass="8313">MTISITLTSEPVQITDGTNGAHVTVERGSVQYADSADSEAWHSLRGTVLGIPQPRVVWMKVWSSQGAEISVTRWTE</sequence>
<organism evidence="1 2">
    <name type="scientific">Mixta intestinalis</name>
    <dbReference type="NCBI Taxonomy" id="1615494"/>
    <lineage>
        <taxon>Bacteria</taxon>
        <taxon>Pseudomonadati</taxon>
        <taxon>Pseudomonadota</taxon>
        <taxon>Gammaproteobacteria</taxon>
        <taxon>Enterobacterales</taxon>
        <taxon>Erwiniaceae</taxon>
        <taxon>Mixta</taxon>
    </lineage>
</organism>
<reference evidence="1 2" key="1">
    <citation type="submission" date="2018-03" db="EMBL/GenBank/DDBJ databases">
        <title>Pantoea intestinalis SRCM103226 isolated form the mealworm.</title>
        <authorList>
            <person name="Jeong D.-Y."/>
            <person name="Kim J.W."/>
        </authorList>
    </citation>
    <scope>NUCLEOTIDE SEQUENCE [LARGE SCALE GENOMIC DNA]</scope>
    <source>
        <strain evidence="1 2">SRCM103226</strain>
    </source>
</reference>
<dbReference type="AlphaFoldDB" id="A0A6P1PYR0"/>
<keyword evidence="2" id="KW-1185">Reference proteome</keyword>
<name>A0A6P1PYR0_9GAMM</name>
<evidence type="ECO:0000313" key="2">
    <source>
        <dbReference type="Proteomes" id="UP000464053"/>
    </source>
</evidence>
<evidence type="ECO:0000313" key="1">
    <source>
        <dbReference type="EMBL" id="QHM71291.1"/>
    </source>
</evidence>
<dbReference type="EMBL" id="CP028271">
    <property type="protein sequence ID" value="QHM71291.1"/>
    <property type="molecule type" value="Genomic_DNA"/>
</dbReference>